<name>A0A1B2HLW6_9PSEU</name>
<protein>
    <recommendedName>
        <fullName evidence="3">ESX-1 secretion-associated protein</fullName>
    </recommendedName>
</protein>
<dbReference type="EMBL" id="CP016793">
    <property type="protein sequence ID" value="ANZ38709.1"/>
    <property type="molecule type" value="Genomic_DNA"/>
</dbReference>
<dbReference type="Pfam" id="PF10824">
    <property type="entry name" value="T7SS_ESX_EspC"/>
    <property type="match status" value="1"/>
</dbReference>
<gene>
    <name evidence="1" type="ORF">BBK82_24220</name>
</gene>
<reference evidence="1 2" key="1">
    <citation type="submission" date="2016-07" db="EMBL/GenBank/DDBJ databases">
        <title>Complete genome sequence of the Lentzea guizhouensis DHS C013.</title>
        <authorList>
            <person name="Cao C."/>
        </authorList>
    </citation>
    <scope>NUCLEOTIDE SEQUENCE [LARGE SCALE GENOMIC DNA]</scope>
    <source>
        <strain evidence="1 2">DHS C013</strain>
    </source>
</reference>
<organism evidence="1 2">
    <name type="scientific">Lentzea guizhouensis</name>
    <dbReference type="NCBI Taxonomy" id="1586287"/>
    <lineage>
        <taxon>Bacteria</taxon>
        <taxon>Bacillati</taxon>
        <taxon>Actinomycetota</taxon>
        <taxon>Actinomycetes</taxon>
        <taxon>Pseudonocardiales</taxon>
        <taxon>Pseudonocardiaceae</taxon>
        <taxon>Lentzea</taxon>
    </lineage>
</organism>
<evidence type="ECO:0000313" key="1">
    <source>
        <dbReference type="EMBL" id="ANZ38709.1"/>
    </source>
</evidence>
<dbReference type="AlphaFoldDB" id="A0A1B2HLW6"/>
<dbReference type="STRING" id="1586287.BBK82_24220"/>
<accession>A0A1B2HLW6</accession>
<dbReference type="InterPro" id="IPR022536">
    <property type="entry name" value="EspC"/>
</dbReference>
<dbReference type="KEGG" id="led:BBK82_24220"/>
<sequence length="102" mass="10764">MTAGGFNVTSDVLEAHAKALQGLQGRLQGAVDAANTVSMPTDAYGIICQPFRMLLDPVEQWGMDALKGVAEAMDATAKRIDETGKHYQAVEDSIVQTLQGGA</sequence>
<dbReference type="RefSeq" id="WP_065917055.1">
    <property type="nucleotide sequence ID" value="NZ_CP016793.1"/>
</dbReference>
<keyword evidence="2" id="KW-1185">Reference proteome</keyword>
<evidence type="ECO:0000313" key="2">
    <source>
        <dbReference type="Proteomes" id="UP000093053"/>
    </source>
</evidence>
<proteinExistence type="predicted"/>
<dbReference type="Proteomes" id="UP000093053">
    <property type="component" value="Chromosome"/>
</dbReference>
<dbReference type="GO" id="GO:0009306">
    <property type="term" value="P:protein secretion"/>
    <property type="evidence" value="ECO:0007669"/>
    <property type="project" value="InterPro"/>
</dbReference>
<dbReference type="OrthoDB" id="3697448at2"/>
<evidence type="ECO:0008006" key="3">
    <source>
        <dbReference type="Google" id="ProtNLM"/>
    </source>
</evidence>